<protein>
    <submittedName>
        <fullName evidence="10">Purine-cytosine permease family protein</fullName>
    </submittedName>
</protein>
<dbReference type="InterPro" id="IPR001248">
    <property type="entry name" value="Pur-cyt_permease"/>
</dbReference>
<organism evidence="10 11">
    <name type="scientific">Streptomyces kebangsaanensis</name>
    <dbReference type="NCBI Taxonomy" id="864058"/>
    <lineage>
        <taxon>Bacteria</taxon>
        <taxon>Bacillati</taxon>
        <taxon>Actinomycetota</taxon>
        <taxon>Actinomycetes</taxon>
        <taxon>Kitasatosporales</taxon>
        <taxon>Streptomycetaceae</taxon>
        <taxon>Streptomyces</taxon>
    </lineage>
</organism>
<comment type="subcellular location">
    <subcellularLocation>
        <location evidence="1">Membrane</location>
        <topology evidence="1">Multi-pass membrane protein</topology>
    </subcellularLocation>
</comment>
<evidence type="ECO:0000313" key="10">
    <source>
        <dbReference type="EMBL" id="MFE9173005.1"/>
    </source>
</evidence>
<feature type="transmembrane region" description="Helical" evidence="9">
    <location>
        <begin position="40"/>
        <end position="62"/>
    </location>
</feature>
<feature type="transmembrane region" description="Helical" evidence="9">
    <location>
        <begin position="150"/>
        <end position="171"/>
    </location>
</feature>
<evidence type="ECO:0000256" key="4">
    <source>
        <dbReference type="ARBA" id="ARBA00022692"/>
    </source>
</evidence>
<evidence type="ECO:0000313" key="11">
    <source>
        <dbReference type="Proteomes" id="UP001601197"/>
    </source>
</evidence>
<feature type="region of interest" description="Disordered" evidence="8">
    <location>
        <begin position="1"/>
        <end position="25"/>
    </location>
</feature>
<feature type="transmembrane region" description="Helical" evidence="9">
    <location>
        <begin position="347"/>
        <end position="368"/>
    </location>
</feature>
<feature type="transmembrane region" description="Helical" evidence="9">
    <location>
        <begin position="426"/>
        <end position="444"/>
    </location>
</feature>
<dbReference type="Proteomes" id="UP001601197">
    <property type="component" value="Unassembled WGS sequence"/>
</dbReference>
<feature type="transmembrane region" description="Helical" evidence="9">
    <location>
        <begin position="110"/>
        <end position="130"/>
    </location>
</feature>
<keyword evidence="6 7" id="KW-0472">Membrane</keyword>
<evidence type="ECO:0000256" key="1">
    <source>
        <dbReference type="ARBA" id="ARBA00004141"/>
    </source>
</evidence>
<sequence length="528" mass="55653">MSSQSSQSPHAPSLTEVETHGIERIPDADRTARPLDLFRIAFGGANTFSTCVLGAFPILFGLSFWQGLAATLLGVVAGALILCPMAVFGPVNGTNNAVSSSAHLGVHGRVVGSFLSLLTATAFFSISVWSSGDALIGGAHRLFGLPRSTASYAVAYAVFAALVLVVCIYGFRFMLFVNKIAVTSASVLFLLGAIAFAGDFDPGYAGVFTASADAATRSMFWPSFIGAALIVLSNPVSFGAFLGDWSRYIPAGTPRRRVVGAAFLAQIATLLPFLFGLATASIIATKAPQYVDPDAPDFVGGLLAISPSWFFLPVCLLALIGGMSTGTTSLYGTGLDFASVVPWLSRVRATVLVGVVAFAFIFIGRFALNLVQSISTFATMIVTCTTPWMVVMMLGFYTRRGWYDPDALQVFNRRQRGGRYWFTHGWNWRGMTAWWVSALIGVLFTNIPGQFVGPLGDLAGGVDISLPLSLVVAAVLYLALLRLFPEPLAVYGPEGPRLARAVDVPVPPVTGPGAPGADPVAVPAAEAG</sequence>
<comment type="caution">
    <text evidence="10">The sequence shown here is derived from an EMBL/GenBank/DDBJ whole genome shotgun (WGS) entry which is preliminary data.</text>
</comment>
<evidence type="ECO:0000256" key="3">
    <source>
        <dbReference type="ARBA" id="ARBA00022448"/>
    </source>
</evidence>
<feature type="transmembrane region" description="Helical" evidence="9">
    <location>
        <begin position="220"/>
        <end position="242"/>
    </location>
</feature>
<reference evidence="10 11" key="1">
    <citation type="submission" date="2024-10" db="EMBL/GenBank/DDBJ databases">
        <title>The Natural Products Discovery Center: Release of the First 8490 Sequenced Strains for Exploring Actinobacteria Biosynthetic Diversity.</title>
        <authorList>
            <person name="Kalkreuter E."/>
            <person name="Kautsar S.A."/>
            <person name="Yang D."/>
            <person name="Bader C.D."/>
            <person name="Teijaro C.N."/>
            <person name="Fluegel L."/>
            <person name="Davis C.M."/>
            <person name="Simpson J.R."/>
            <person name="Lauterbach L."/>
            <person name="Steele A.D."/>
            <person name="Gui C."/>
            <person name="Meng S."/>
            <person name="Li G."/>
            <person name="Viehrig K."/>
            <person name="Ye F."/>
            <person name="Su P."/>
            <person name="Kiefer A.F."/>
            <person name="Nichols A."/>
            <person name="Cepeda A.J."/>
            <person name="Yan W."/>
            <person name="Fan B."/>
            <person name="Jiang Y."/>
            <person name="Adhikari A."/>
            <person name="Zheng C.-J."/>
            <person name="Schuster L."/>
            <person name="Cowan T.M."/>
            <person name="Smanski M.J."/>
            <person name="Chevrette M.G."/>
            <person name="De Carvalho L.P.S."/>
            <person name="Shen B."/>
        </authorList>
    </citation>
    <scope>NUCLEOTIDE SEQUENCE [LARGE SCALE GENOMIC DNA]</scope>
    <source>
        <strain evidence="10 11">NPDC007147</strain>
    </source>
</reference>
<evidence type="ECO:0000256" key="5">
    <source>
        <dbReference type="ARBA" id="ARBA00022989"/>
    </source>
</evidence>
<keyword evidence="4 9" id="KW-0812">Transmembrane</keyword>
<dbReference type="RefSeq" id="WP_073952049.1">
    <property type="nucleotide sequence ID" value="NZ_JBIAFJ010000029.1"/>
</dbReference>
<feature type="transmembrane region" description="Helical" evidence="9">
    <location>
        <begin position="464"/>
        <end position="484"/>
    </location>
</feature>
<comment type="similarity">
    <text evidence="2 7">Belongs to the purine-cytosine permease (2.A.39) family.</text>
</comment>
<gene>
    <name evidence="10" type="ORF">ACFYNZ_26660</name>
</gene>
<keyword evidence="5 9" id="KW-1133">Transmembrane helix</keyword>
<proteinExistence type="inferred from homology"/>
<dbReference type="Gene3D" id="1.10.4160.10">
    <property type="entry name" value="Hydantoin permease"/>
    <property type="match status" value="1"/>
</dbReference>
<dbReference type="PANTHER" id="PTHR31806">
    <property type="entry name" value="PURINE-CYTOSINE PERMEASE FCY2-RELATED"/>
    <property type="match status" value="1"/>
</dbReference>
<dbReference type="PANTHER" id="PTHR31806:SF1">
    <property type="entry name" value="PURINE-CYTOSINE PERMEASE FCY2-RELATED"/>
    <property type="match status" value="1"/>
</dbReference>
<keyword evidence="11" id="KW-1185">Reference proteome</keyword>
<dbReference type="Pfam" id="PF02133">
    <property type="entry name" value="Transp_cyt_pur"/>
    <property type="match status" value="1"/>
</dbReference>
<feature type="transmembrane region" description="Helical" evidence="9">
    <location>
        <begin position="68"/>
        <end position="89"/>
    </location>
</feature>
<name>A0ABW6L2W5_9ACTN</name>
<dbReference type="InterPro" id="IPR026030">
    <property type="entry name" value="Pur-cyt_permease_Fcy2/21/22"/>
</dbReference>
<feature type="transmembrane region" description="Helical" evidence="9">
    <location>
        <begin position="374"/>
        <end position="397"/>
    </location>
</feature>
<evidence type="ECO:0000256" key="2">
    <source>
        <dbReference type="ARBA" id="ARBA00008974"/>
    </source>
</evidence>
<keyword evidence="3 7" id="KW-0813">Transport</keyword>
<feature type="transmembrane region" description="Helical" evidence="9">
    <location>
        <begin position="180"/>
        <end position="200"/>
    </location>
</feature>
<dbReference type="PIRSF" id="PIRSF002744">
    <property type="entry name" value="Pur-cyt_permease"/>
    <property type="match status" value="1"/>
</dbReference>
<accession>A0ABW6L2W5</accession>
<evidence type="ECO:0000256" key="8">
    <source>
        <dbReference type="SAM" id="MobiDB-lite"/>
    </source>
</evidence>
<evidence type="ECO:0000256" key="6">
    <source>
        <dbReference type="ARBA" id="ARBA00023136"/>
    </source>
</evidence>
<feature type="transmembrane region" description="Helical" evidence="9">
    <location>
        <begin position="304"/>
        <end position="326"/>
    </location>
</feature>
<evidence type="ECO:0000256" key="7">
    <source>
        <dbReference type="PIRNR" id="PIRNR002744"/>
    </source>
</evidence>
<dbReference type="EMBL" id="JBIAFJ010000029">
    <property type="protein sequence ID" value="MFE9173005.1"/>
    <property type="molecule type" value="Genomic_DNA"/>
</dbReference>
<evidence type="ECO:0000256" key="9">
    <source>
        <dbReference type="SAM" id="Phobius"/>
    </source>
</evidence>
<feature type="transmembrane region" description="Helical" evidence="9">
    <location>
        <begin position="263"/>
        <end position="284"/>
    </location>
</feature>